<keyword evidence="4" id="KW-1185">Reference proteome</keyword>
<reference evidence="3 4" key="1">
    <citation type="submission" date="2019-06" db="EMBL/GenBank/DDBJ databases">
        <title>Sequencing the genomes of 1000 actinobacteria strains.</title>
        <authorList>
            <person name="Klenk H.-P."/>
        </authorList>
    </citation>
    <scope>NUCLEOTIDE SEQUENCE [LARGE SCALE GENOMIC DNA]</scope>
    <source>
        <strain evidence="3 4">DSM 8251</strain>
    </source>
</reference>
<accession>A0A542ZDM1</accession>
<dbReference type="Pfam" id="PF19516">
    <property type="entry name" value="DUF6049"/>
    <property type="match status" value="1"/>
</dbReference>
<evidence type="ECO:0008006" key="5">
    <source>
        <dbReference type="Google" id="ProtNLM"/>
    </source>
</evidence>
<feature type="signal peptide" evidence="2">
    <location>
        <begin position="1"/>
        <end position="34"/>
    </location>
</feature>
<keyword evidence="1" id="KW-1133">Transmembrane helix</keyword>
<evidence type="ECO:0000256" key="2">
    <source>
        <dbReference type="SAM" id="SignalP"/>
    </source>
</evidence>
<dbReference type="EMBL" id="VFOR01000002">
    <property type="protein sequence ID" value="TQL58391.1"/>
    <property type="molecule type" value="Genomic_DNA"/>
</dbReference>
<sequence length="705" mass="74832">MRWTHGVHVLLALLLVFPMLLSASLSTPSAPAHAVKPDTEQQRAEIVFDTMTPSMPTREGRITLTGHVRNTTSEPISNLQVLMWRDQSPITAEEGFTAAVESPATTPYGSRMVTEGAFQTLTDDRMPSLAPGEAAPFEVTADVSELELPSTGGVYLIGAHALGQIGGGGVETLGRNRMFMPLPAEGEPASSPTTPSVDLVVLSTQPKRTGSGTFIDDSLTEELADGGRLHTLLQTASAPQSSWIIDPALYSAVKQMAEGYELHGGGDPQGQRVAAAWLEDFQRLDPANGFRATYGLPDAAAVAHGGHVDLWDRIDAADQAVPDLEHLPRLDLSGGGRVDDAAVGLLEQGEPIAVLSSTAESEHTLLEPVGKQPIVRFDPDLFTGGPGPAPAASELHRRQRLLAESWVQATNGETEPTVRVITTGVDARAVLAADAPWQEHITFRDLLSGQRFEWSQTFDYSKTDAEREALNTTDNGLGELQADYAAVASLMSADESVDGQGDRAMANMSSSWWRGRPDALGSYSGTLRDGVAHILGPQSVSLAVSPSVTMLARDGSSFPASVQNHLDVPIVVALHFESAQPQRLDVPSMTNIEIPPQGTTTVTVRPEANANGPVQVKAQLATQNGTPLGNTTPILVNATNLGAIGWIIVVASGIVLVLTTALRIRQVRRERARAEDAPAALPPHASGAVLNDELEVLGGRGQEDR</sequence>
<feature type="transmembrane region" description="Helical" evidence="1">
    <location>
        <begin position="643"/>
        <end position="664"/>
    </location>
</feature>
<keyword evidence="1" id="KW-0812">Transmembrane</keyword>
<feature type="chain" id="PRO_5021981100" description="Secreted protein" evidence="2">
    <location>
        <begin position="35"/>
        <end position="705"/>
    </location>
</feature>
<dbReference type="AlphaFoldDB" id="A0A542ZDM1"/>
<evidence type="ECO:0000313" key="4">
    <source>
        <dbReference type="Proteomes" id="UP000316196"/>
    </source>
</evidence>
<gene>
    <name evidence="3" type="ORF">FB460_2252</name>
</gene>
<protein>
    <recommendedName>
        <fullName evidence="5">Secreted protein</fullName>
    </recommendedName>
</protein>
<evidence type="ECO:0000256" key="1">
    <source>
        <dbReference type="SAM" id="Phobius"/>
    </source>
</evidence>
<dbReference type="Proteomes" id="UP000316196">
    <property type="component" value="Unassembled WGS sequence"/>
</dbReference>
<comment type="caution">
    <text evidence="3">The sequence shown here is derived from an EMBL/GenBank/DDBJ whole genome shotgun (WGS) entry which is preliminary data.</text>
</comment>
<keyword evidence="2" id="KW-0732">Signal</keyword>
<organism evidence="3 4">
    <name type="scientific">Propioniferax innocua</name>
    <dbReference type="NCBI Taxonomy" id="1753"/>
    <lineage>
        <taxon>Bacteria</taxon>
        <taxon>Bacillati</taxon>
        <taxon>Actinomycetota</taxon>
        <taxon>Actinomycetes</taxon>
        <taxon>Propionibacteriales</taxon>
        <taxon>Propionibacteriaceae</taxon>
        <taxon>Propioniferax</taxon>
    </lineage>
</organism>
<keyword evidence="1" id="KW-0472">Membrane</keyword>
<name>A0A542ZDM1_9ACTN</name>
<proteinExistence type="predicted"/>
<dbReference type="InterPro" id="IPR046112">
    <property type="entry name" value="DUF6049"/>
</dbReference>
<evidence type="ECO:0000313" key="3">
    <source>
        <dbReference type="EMBL" id="TQL58391.1"/>
    </source>
</evidence>